<dbReference type="Pfam" id="PF18271">
    <property type="entry name" value="GH131_N"/>
    <property type="match status" value="1"/>
</dbReference>
<dbReference type="Proteomes" id="UP001301769">
    <property type="component" value="Unassembled WGS sequence"/>
</dbReference>
<evidence type="ECO:0000313" key="3">
    <source>
        <dbReference type="EMBL" id="KAK4213780.1"/>
    </source>
</evidence>
<evidence type="ECO:0000256" key="1">
    <source>
        <dbReference type="SAM" id="SignalP"/>
    </source>
</evidence>
<accession>A0AAN6Y8A9</accession>
<feature type="signal peptide" evidence="1">
    <location>
        <begin position="1"/>
        <end position="22"/>
    </location>
</feature>
<feature type="chain" id="PRO_5042931096" description="Glycoside hydrolase 131 catalytic N-terminal domain-containing protein" evidence="1">
    <location>
        <begin position="23"/>
        <end position="290"/>
    </location>
</feature>
<name>A0AAN6Y8A9_9PEZI</name>
<evidence type="ECO:0000313" key="4">
    <source>
        <dbReference type="Proteomes" id="UP001301769"/>
    </source>
</evidence>
<dbReference type="AlphaFoldDB" id="A0AAN6Y8A9"/>
<organism evidence="3 4">
    <name type="scientific">Rhypophila decipiens</name>
    <dbReference type="NCBI Taxonomy" id="261697"/>
    <lineage>
        <taxon>Eukaryota</taxon>
        <taxon>Fungi</taxon>
        <taxon>Dikarya</taxon>
        <taxon>Ascomycota</taxon>
        <taxon>Pezizomycotina</taxon>
        <taxon>Sordariomycetes</taxon>
        <taxon>Sordariomycetidae</taxon>
        <taxon>Sordariales</taxon>
        <taxon>Naviculisporaceae</taxon>
        <taxon>Rhypophila</taxon>
    </lineage>
</organism>
<dbReference type="EMBL" id="MU858104">
    <property type="protein sequence ID" value="KAK4213780.1"/>
    <property type="molecule type" value="Genomic_DNA"/>
</dbReference>
<reference evidence="3" key="2">
    <citation type="submission" date="2023-05" db="EMBL/GenBank/DDBJ databases">
        <authorList>
            <consortium name="Lawrence Berkeley National Laboratory"/>
            <person name="Steindorff A."/>
            <person name="Hensen N."/>
            <person name="Bonometti L."/>
            <person name="Westerberg I."/>
            <person name="Brannstrom I.O."/>
            <person name="Guillou S."/>
            <person name="Cros-Aarteil S."/>
            <person name="Calhoun S."/>
            <person name="Haridas S."/>
            <person name="Kuo A."/>
            <person name="Mondo S."/>
            <person name="Pangilinan J."/>
            <person name="Riley R."/>
            <person name="Labutti K."/>
            <person name="Andreopoulos B."/>
            <person name="Lipzen A."/>
            <person name="Chen C."/>
            <person name="Yanf M."/>
            <person name="Daum C."/>
            <person name="Ng V."/>
            <person name="Clum A."/>
            <person name="Ohm R."/>
            <person name="Martin F."/>
            <person name="Silar P."/>
            <person name="Natvig D."/>
            <person name="Lalanne C."/>
            <person name="Gautier V."/>
            <person name="Ament-Velasquez S.L."/>
            <person name="Kruys A."/>
            <person name="Hutchinson M.I."/>
            <person name="Powell A.J."/>
            <person name="Barry K."/>
            <person name="Miller A.N."/>
            <person name="Grigoriev I.V."/>
            <person name="Debuchy R."/>
            <person name="Gladieux P."/>
            <person name="Thoren M.H."/>
            <person name="Johannesson H."/>
        </authorList>
    </citation>
    <scope>NUCLEOTIDE SEQUENCE</scope>
    <source>
        <strain evidence="3">PSN293</strain>
    </source>
</reference>
<reference evidence="3" key="1">
    <citation type="journal article" date="2023" name="Mol. Phylogenet. Evol.">
        <title>Genome-scale phylogeny and comparative genomics of the fungal order Sordariales.</title>
        <authorList>
            <person name="Hensen N."/>
            <person name="Bonometti L."/>
            <person name="Westerberg I."/>
            <person name="Brannstrom I.O."/>
            <person name="Guillou S."/>
            <person name="Cros-Aarteil S."/>
            <person name="Calhoun S."/>
            <person name="Haridas S."/>
            <person name="Kuo A."/>
            <person name="Mondo S."/>
            <person name="Pangilinan J."/>
            <person name="Riley R."/>
            <person name="LaButti K."/>
            <person name="Andreopoulos B."/>
            <person name="Lipzen A."/>
            <person name="Chen C."/>
            <person name="Yan M."/>
            <person name="Daum C."/>
            <person name="Ng V."/>
            <person name="Clum A."/>
            <person name="Steindorff A."/>
            <person name="Ohm R.A."/>
            <person name="Martin F."/>
            <person name="Silar P."/>
            <person name="Natvig D.O."/>
            <person name="Lalanne C."/>
            <person name="Gautier V."/>
            <person name="Ament-Velasquez S.L."/>
            <person name="Kruys A."/>
            <person name="Hutchinson M.I."/>
            <person name="Powell A.J."/>
            <person name="Barry K."/>
            <person name="Miller A.N."/>
            <person name="Grigoriev I.V."/>
            <person name="Debuchy R."/>
            <person name="Gladieux P."/>
            <person name="Hiltunen Thoren M."/>
            <person name="Johannesson H."/>
        </authorList>
    </citation>
    <scope>NUCLEOTIDE SEQUENCE</scope>
    <source>
        <strain evidence="3">PSN293</strain>
    </source>
</reference>
<dbReference type="InterPro" id="IPR041524">
    <property type="entry name" value="GH131_N"/>
</dbReference>
<evidence type="ECO:0000259" key="2">
    <source>
        <dbReference type="Pfam" id="PF18271"/>
    </source>
</evidence>
<comment type="caution">
    <text evidence="3">The sequence shown here is derived from an EMBL/GenBank/DDBJ whole genome shotgun (WGS) entry which is preliminary data.</text>
</comment>
<proteinExistence type="predicted"/>
<dbReference type="Gene3D" id="2.60.120.1160">
    <property type="match status" value="1"/>
</dbReference>
<keyword evidence="4" id="KW-1185">Reference proteome</keyword>
<sequence>MPSLRFFCGLLITLLWPLQALAQECTLQFDGRIDADLTAADFNDANDIFSNQFVIGQGLAFSQALRLLPAAAGSLFDIEGGLEPVQVLISDDSIFNNQLAFRRAELIPASNDGADASTQGVKTLHFSVLKDLQRPLNLSHEYQLVFLESADFSTNQFVLKTGTILGQDTADPDTLQLFGNVNDGQLLFSTAFTPGVFHNFALLLDFDASTTQVFFSTANDDLVQVTEALQNDLSGQGQFHFGVLKKPVNGVGDITQNGDQPDGINEGIIFGGVFQEDSSDGCMSLTANVE</sequence>
<feature type="domain" description="Glycoside hydrolase 131 catalytic N-terminal" evidence="2">
    <location>
        <begin position="27"/>
        <end position="281"/>
    </location>
</feature>
<dbReference type="PANTHER" id="PTHR34612:SF2">
    <property type="entry name" value="GLYCOSIDE HYDROLASE 131 CATALYTIC N-TERMINAL DOMAIN-CONTAINING PROTEIN"/>
    <property type="match status" value="1"/>
</dbReference>
<dbReference type="PANTHER" id="PTHR34612">
    <property type="entry name" value="GH131_N DOMAIN-CONTAINING PROTEIN"/>
    <property type="match status" value="1"/>
</dbReference>
<protein>
    <recommendedName>
        <fullName evidence="2">Glycoside hydrolase 131 catalytic N-terminal domain-containing protein</fullName>
    </recommendedName>
</protein>
<gene>
    <name evidence="3" type="ORF">QBC37DRAFT_400305</name>
</gene>
<keyword evidence="1" id="KW-0732">Signal</keyword>